<organism evidence="2">
    <name type="scientific">uncultured Frankineae bacterium</name>
    <dbReference type="NCBI Taxonomy" id="437475"/>
    <lineage>
        <taxon>Bacteria</taxon>
        <taxon>Bacillati</taxon>
        <taxon>Actinomycetota</taxon>
        <taxon>Actinomycetes</taxon>
        <taxon>Frankiales</taxon>
        <taxon>environmental samples</taxon>
    </lineage>
</organism>
<feature type="compositionally biased region" description="Basic residues" evidence="1">
    <location>
        <begin position="9"/>
        <end position="37"/>
    </location>
</feature>
<feature type="non-terminal residue" evidence="2">
    <location>
        <position position="1"/>
    </location>
</feature>
<sequence length="415" mass="46799">GRERPDRSPHRRRRQPRLRQRGARRHLHRPVGRRRLRLRDARDPRRPGPRPDDGRGHRADLPDLHLRAVGGGQAPGLRVLPQRQPDAHRARDLPRGARRRPHRPGVRERPGRRGLPAAHRHRPGRPRGHPGRRLRRHRAAVRQGARAVGRRAHARAARRPRRRARRRPSRHDLAAVVRDPDQPAAGHRRHRGAGADRARGRRPARRRQHLREPLPAAAAGARCRHRPALDDEVPRRALRRRRRGARRAGRDPRRGARLPPERARRRPRRVRQLAGAARREDARCAHGPPLRQRRARGGAAAGEPRGVGRPLPGPAGAPRARGGGQADARARRHGELPARRRRGRRAGGLQAHARVHPGRVARRRRVAHRAPRPHDPRVGGRLGPAGAGRPGAPVGRHRDRRRPGRRPRAGPGAPV</sequence>
<feature type="compositionally biased region" description="Basic residues" evidence="1">
    <location>
        <begin position="199"/>
        <end position="209"/>
    </location>
</feature>
<feature type="compositionally biased region" description="Basic and acidic residues" evidence="1">
    <location>
        <begin position="38"/>
        <end position="66"/>
    </location>
</feature>
<feature type="compositionally biased region" description="Basic residues" evidence="1">
    <location>
        <begin position="353"/>
        <end position="371"/>
    </location>
</feature>
<feature type="compositionally biased region" description="Basic and acidic residues" evidence="1">
    <location>
        <begin position="85"/>
        <end position="95"/>
    </location>
</feature>
<feature type="compositionally biased region" description="Basic residues" evidence="1">
    <location>
        <begin position="236"/>
        <end position="247"/>
    </location>
</feature>
<dbReference type="AlphaFoldDB" id="A0A6J4LF94"/>
<keyword evidence="2" id="KW-0456">Lyase</keyword>
<feature type="region of interest" description="Disordered" evidence="1">
    <location>
        <begin position="1"/>
        <end position="415"/>
    </location>
</feature>
<feature type="compositionally biased region" description="Basic residues" evidence="1">
    <location>
        <begin position="395"/>
        <end position="408"/>
    </location>
</feature>
<reference evidence="2" key="1">
    <citation type="submission" date="2020-02" db="EMBL/GenBank/DDBJ databases">
        <authorList>
            <person name="Meier V. D."/>
        </authorList>
    </citation>
    <scope>NUCLEOTIDE SEQUENCE</scope>
    <source>
        <strain evidence="2">AVDCRST_MAG07</strain>
    </source>
</reference>
<feature type="non-terminal residue" evidence="2">
    <location>
        <position position="415"/>
    </location>
</feature>
<feature type="compositionally biased region" description="Basic residues" evidence="1">
    <location>
        <begin position="118"/>
        <end position="140"/>
    </location>
</feature>
<dbReference type="GO" id="GO:0016829">
    <property type="term" value="F:lyase activity"/>
    <property type="evidence" value="ECO:0007669"/>
    <property type="project" value="UniProtKB-KW"/>
</dbReference>
<evidence type="ECO:0000256" key="1">
    <source>
        <dbReference type="SAM" id="MobiDB-lite"/>
    </source>
</evidence>
<dbReference type="EC" id="4.4.1.1" evidence="2"/>
<gene>
    <name evidence="2" type="ORF">AVDCRST_MAG07-1773</name>
</gene>
<protein>
    <submittedName>
        <fullName evidence="2">Cystathionine gamma-lyase</fullName>
        <ecNumber evidence="2">4.4.1.1</ecNumber>
    </submittedName>
</protein>
<accession>A0A6J4LF94</accession>
<feature type="compositionally biased region" description="Basic and acidic residues" evidence="1">
    <location>
        <begin position="248"/>
        <end position="262"/>
    </location>
</feature>
<feature type="compositionally biased region" description="Gly residues" evidence="1">
    <location>
        <begin position="380"/>
        <end position="389"/>
    </location>
</feature>
<feature type="compositionally biased region" description="Basic residues" evidence="1">
    <location>
        <begin position="148"/>
        <end position="169"/>
    </location>
</feature>
<dbReference type="EMBL" id="CADCUB010000091">
    <property type="protein sequence ID" value="CAA9330867.1"/>
    <property type="molecule type" value="Genomic_DNA"/>
</dbReference>
<feature type="compositionally biased region" description="Basic and acidic residues" evidence="1">
    <location>
        <begin position="170"/>
        <end position="181"/>
    </location>
</feature>
<proteinExistence type="predicted"/>
<name>A0A6J4LF94_9ACTN</name>
<evidence type="ECO:0000313" key="2">
    <source>
        <dbReference type="EMBL" id="CAA9330867.1"/>
    </source>
</evidence>
<feature type="compositionally biased region" description="Low complexity" evidence="1">
    <location>
        <begin position="297"/>
        <end position="320"/>
    </location>
</feature>